<evidence type="ECO:0000256" key="1">
    <source>
        <dbReference type="SAM" id="SignalP"/>
    </source>
</evidence>
<evidence type="ECO:0000313" key="3">
    <source>
        <dbReference type="EMBL" id="KAK3368976.1"/>
    </source>
</evidence>
<dbReference type="AlphaFoldDB" id="A0AAE0K2S8"/>
<dbReference type="Gene3D" id="3.30.430.10">
    <property type="entry name" value="Killer Toxin P4, subunit A"/>
    <property type="match status" value="1"/>
</dbReference>
<organism evidence="3 4">
    <name type="scientific">Lasiosphaeria ovina</name>
    <dbReference type="NCBI Taxonomy" id="92902"/>
    <lineage>
        <taxon>Eukaryota</taxon>
        <taxon>Fungi</taxon>
        <taxon>Dikarya</taxon>
        <taxon>Ascomycota</taxon>
        <taxon>Pezizomycotina</taxon>
        <taxon>Sordariomycetes</taxon>
        <taxon>Sordariomycetidae</taxon>
        <taxon>Sordariales</taxon>
        <taxon>Lasiosphaeriaceae</taxon>
        <taxon>Lasiosphaeria</taxon>
    </lineage>
</organism>
<feature type="domain" description="Killer toxin Kp4" evidence="2">
    <location>
        <begin position="12"/>
        <end position="119"/>
    </location>
</feature>
<dbReference type="InterPro" id="IPR011329">
    <property type="entry name" value="Killer_tox_Kp4/SMK"/>
</dbReference>
<dbReference type="SUPFAM" id="SSF55221">
    <property type="entry name" value="Yeast killer toxins"/>
    <property type="match status" value="1"/>
</dbReference>
<dbReference type="GO" id="GO:0005576">
    <property type="term" value="C:extracellular region"/>
    <property type="evidence" value="ECO:0007669"/>
    <property type="project" value="InterPro"/>
</dbReference>
<accession>A0AAE0K2S8</accession>
<sequence length="133" mass="13704">MFAKFSQLGLWAAILSLAGVNALGINCLGSSQCGSGKSADLQAVLETLPDEQVFLDDVQIACVFGGVCAFLQNIPAGEGVTGAQIKSLGQQIVDHGCQSCGSVPFQNNDVSEGELTFNFSNTVCGDGDLICPT</sequence>
<dbReference type="InterPro" id="IPR015131">
    <property type="entry name" value="Killer_tox_Kp4"/>
</dbReference>
<proteinExistence type="predicted"/>
<dbReference type="Pfam" id="PF09044">
    <property type="entry name" value="Kp4"/>
    <property type="match status" value="1"/>
</dbReference>
<keyword evidence="4" id="KW-1185">Reference proteome</keyword>
<dbReference type="EMBL" id="JAULSN010000006">
    <property type="protein sequence ID" value="KAK3368976.1"/>
    <property type="molecule type" value="Genomic_DNA"/>
</dbReference>
<comment type="caution">
    <text evidence="3">The sequence shown here is derived from an EMBL/GenBank/DDBJ whole genome shotgun (WGS) entry which is preliminary data.</text>
</comment>
<name>A0AAE0K2S8_9PEZI</name>
<reference evidence="3" key="1">
    <citation type="journal article" date="2023" name="Mol. Phylogenet. Evol.">
        <title>Genome-scale phylogeny and comparative genomics of the fungal order Sordariales.</title>
        <authorList>
            <person name="Hensen N."/>
            <person name="Bonometti L."/>
            <person name="Westerberg I."/>
            <person name="Brannstrom I.O."/>
            <person name="Guillou S."/>
            <person name="Cros-Aarteil S."/>
            <person name="Calhoun S."/>
            <person name="Haridas S."/>
            <person name="Kuo A."/>
            <person name="Mondo S."/>
            <person name="Pangilinan J."/>
            <person name="Riley R."/>
            <person name="LaButti K."/>
            <person name="Andreopoulos B."/>
            <person name="Lipzen A."/>
            <person name="Chen C."/>
            <person name="Yan M."/>
            <person name="Daum C."/>
            <person name="Ng V."/>
            <person name="Clum A."/>
            <person name="Steindorff A."/>
            <person name="Ohm R.A."/>
            <person name="Martin F."/>
            <person name="Silar P."/>
            <person name="Natvig D.O."/>
            <person name="Lalanne C."/>
            <person name="Gautier V."/>
            <person name="Ament-Velasquez S.L."/>
            <person name="Kruys A."/>
            <person name="Hutchinson M.I."/>
            <person name="Powell A.J."/>
            <person name="Barry K."/>
            <person name="Miller A.N."/>
            <person name="Grigoriev I.V."/>
            <person name="Debuchy R."/>
            <person name="Gladieux P."/>
            <person name="Hiltunen Thoren M."/>
            <person name="Johannesson H."/>
        </authorList>
    </citation>
    <scope>NUCLEOTIDE SEQUENCE</scope>
    <source>
        <strain evidence="3">CBS 958.72</strain>
    </source>
</reference>
<reference evidence="3" key="2">
    <citation type="submission" date="2023-06" db="EMBL/GenBank/DDBJ databases">
        <authorList>
            <consortium name="Lawrence Berkeley National Laboratory"/>
            <person name="Haridas S."/>
            <person name="Hensen N."/>
            <person name="Bonometti L."/>
            <person name="Westerberg I."/>
            <person name="Brannstrom I.O."/>
            <person name="Guillou S."/>
            <person name="Cros-Aarteil S."/>
            <person name="Calhoun S."/>
            <person name="Kuo A."/>
            <person name="Mondo S."/>
            <person name="Pangilinan J."/>
            <person name="Riley R."/>
            <person name="Labutti K."/>
            <person name="Andreopoulos B."/>
            <person name="Lipzen A."/>
            <person name="Chen C."/>
            <person name="Yanf M."/>
            <person name="Daum C."/>
            <person name="Ng V."/>
            <person name="Clum A."/>
            <person name="Steindorff A."/>
            <person name="Ohm R."/>
            <person name="Martin F."/>
            <person name="Silar P."/>
            <person name="Natvig D."/>
            <person name="Lalanne C."/>
            <person name="Gautier V."/>
            <person name="Ament-Velasquez S.L."/>
            <person name="Kruys A."/>
            <person name="Hutchinson M.I."/>
            <person name="Powell A.J."/>
            <person name="Barry K."/>
            <person name="Miller A.N."/>
            <person name="Grigoriev I.V."/>
            <person name="Debuchy R."/>
            <person name="Gladieux P."/>
            <person name="Thoren M.H."/>
            <person name="Johannesson H."/>
        </authorList>
    </citation>
    <scope>NUCLEOTIDE SEQUENCE</scope>
    <source>
        <strain evidence="3">CBS 958.72</strain>
    </source>
</reference>
<evidence type="ECO:0000313" key="4">
    <source>
        <dbReference type="Proteomes" id="UP001287356"/>
    </source>
</evidence>
<feature type="signal peptide" evidence="1">
    <location>
        <begin position="1"/>
        <end position="22"/>
    </location>
</feature>
<protein>
    <submittedName>
        <fullName evidence="3">Killer toxin</fullName>
    </submittedName>
</protein>
<keyword evidence="1" id="KW-0732">Signal</keyword>
<dbReference type="Proteomes" id="UP001287356">
    <property type="component" value="Unassembled WGS sequence"/>
</dbReference>
<gene>
    <name evidence="3" type="ORF">B0T24DRAFT_681037</name>
</gene>
<feature type="chain" id="PRO_5041909982" evidence="1">
    <location>
        <begin position="23"/>
        <end position="133"/>
    </location>
</feature>
<evidence type="ECO:0000259" key="2">
    <source>
        <dbReference type="Pfam" id="PF09044"/>
    </source>
</evidence>